<keyword evidence="6" id="KW-0238">DNA-binding</keyword>
<dbReference type="PANTHER" id="PTHR24391:SF18">
    <property type="entry name" value="EG:115C2.6 PROTEIN"/>
    <property type="match status" value="1"/>
</dbReference>
<evidence type="ECO:0000256" key="1">
    <source>
        <dbReference type="ARBA" id="ARBA00004123"/>
    </source>
</evidence>
<dbReference type="GO" id="GO:0045892">
    <property type="term" value="P:negative regulation of DNA-templated transcription"/>
    <property type="evidence" value="ECO:0007669"/>
    <property type="project" value="UniProtKB-ARBA"/>
</dbReference>
<name>A0A9D4GZP9_DREPO</name>
<evidence type="ECO:0000313" key="11">
    <source>
        <dbReference type="Proteomes" id="UP000828390"/>
    </source>
</evidence>
<organism evidence="10 11">
    <name type="scientific">Dreissena polymorpha</name>
    <name type="common">Zebra mussel</name>
    <name type="synonym">Mytilus polymorpha</name>
    <dbReference type="NCBI Taxonomy" id="45954"/>
    <lineage>
        <taxon>Eukaryota</taxon>
        <taxon>Metazoa</taxon>
        <taxon>Spiralia</taxon>
        <taxon>Lophotrochozoa</taxon>
        <taxon>Mollusca</taxon>
        <taxon>Bivalvia</taxon>
        <taxon>Autobranchia</taxon>
        <taxon>Heteroconchia</taxon>
        <taxon>Euheterodonta</taxon>
        <taxon>Imparidentia</taxon>
        <taxon>Neoheterodontei</taxon>
        <taxon>Myida</taxon>
        <taxon>Dreissenoidea</taxon>
        <taxon>Dreissenidae</taxon>
        <taxon>Dreissena</taxon>
    </lineage>
</organism>
<feature type="domain" description="C2H2-type" evidence="9">
    <location>
        <begin position="126"/>
        <end position="155"/>
    </location>
</feature>
<protein>
    <recommendedName>
        <fullName evidence="9">C2H2-type domain-containing protein</fullName>
    </recommendedName>
</protein>
<dbReference type="SMART" id="SM00355">
    <property type="entry name" value="ZnF_C2H2"/>
    <property type="match status" value="4"/>
</dbReference>
<evidence type="ECO:0000256" key="2">
    <source>
        <dbReference type="ARBA" id="ARBA00022723"/>
    </source>
</evidence>
<evidence type="ECO:0000313" key="10">
    <source>
        <dbReference type="EMBL" id="KAH3825970.1"/>
    </source>
</evidence>
<dbReference type="InterPro" id="IPR013087">
    <property type="entry name" value="Znf_C2H2_type"/>
</dbReference>
<keyword evidence="11" id="KW-1185">Reference proteome</keyword>
<gene>
    <name evidence="10" type="ORF">DPMN_127859</name>
</gene>
<dbReference type="PROSITE" id="PS50157">
    <property type="entry name" value="ZINC_FINGER_C2H2_2"/>
    <property type="match status" value="1"/>
</dbReference>
<keyword evidence="5" id="KW-0862">Zinc</keyword>
<evidence type="ECO:0000256" key="5">
    <source>
        <dbReference type="ARBA" id="ARBA00022833"/>
    </source>
</evidence>
<keyword evidence="4 8" id="KW-0863">Zinc-finger</keyword>
<dbReference type="SUPFAM" id="SSF57667">
    <property type="entry name" value="beta-beta-alpha zinc fingers"/>
    <property type="match status" value="1"/>
</dbReference>
<evidence type="ECO:0000256" key="6">
    <source>
        <dbReference type="ARBA" id="ARBA00023125"/>
    </source>
</evidence>
<sequence>MSQKDRNLAVKVTEKELTLQCEWADCEDVFNSMTAITEHLNTHLTQYFNQIGDQSLTGQEGHQCQWRECSTQVEGEPTCFLRHVYFHLFHIKIKCVGKLLLEKTGRQQCLFDTQSRNMLPELPESFLCGWEECHVRFENADLYYRHVESHTDCFPSGNSVKGGCKCAWQGCTTVTKSRHKLKDHVKSHTQEKVVACHTCGALFASRTKFFDHLTRQAGYTTATNDRNSMKLYGKLHYQEEMCISSAGSGRMIFHRVMAL</sequence>
<reference evidence="10" key="1">
    <citation type="journal article" date="2019" name="bioRxiv">
        <title>The Genome of the Zebra Mussel, Dreissena polymorpha: A Resource for Invasive Species Research.</title>
        <authorList>
            <person name="McCartney M.A."/>
            <person name="Auch B."/>
            <person name="Kono T."/>
            <person name="Mallez S."/>
            <person name="Zhang Y."/>
            <person name="Obille A."/>
            <person name="Becker A."/>
            <person name="Abrahante J.E."/>
            <person name="Garbe J."/>
            <person name="Badalamenti J.P."/>
            <person name="Herman A."/>
            <person name="Mangelson H."/>
            <person name="Liachko I."/>
            <person name="Sullivan S."/>
            <person name="Sone E.D."/>
            <person name="Koren S."/>
            <person name="Silverstein K.A.T."/>
            <person name="Beckman K.B."/>
            <person name="Gohl D.M."/>
        </authorList>
    </citation>
    <scope>NUCLEOTIDE SEQUENCE</scope>
    <source>
        <strain evidence="10">Duluth1</strain>
        <tissue evidence="10">Whole animal</tissue>
    </source>
</reference>
<evidence type="ECO:0000256" key="4">
    <source>
        <dbReference type="ARBA" id="ARBA00022771"/>
    </source>
</evidence>
<dbReference type="Proteomes" id="UP000828390">
    <property type="component" value="Unassembled WGS sequence"/>
</dbReference>
<keyword evidence="2" id="KW-0479">Metal-binding</keyword>
<dbReference type="EMBL" id="JAIWYP010000005">
    <property type="protein sequence ID" value="KAH3825970.1"/>
    <property type="molecule type" value="Genomic_DNA"/>
</dbReference>
<dbReference type="GO" id="GO:0008270">
    <property type="term" value="F:zinc ion binding"/>
    <property type="evidence" value="ECO:0007669"/>
    <property type="project" value="UniProtKB-KW"/>
</dbReference>
<dbReference type="InterPro" id="IPR051574">
    <property type="entry name" value="ZnF_E-box_Homeobox"/>
</dbReference>
<proteinExistence type="predicted"/>
<evidence type="ECO:0000256" key="8">
    <source>
        <dbReference type="PROSITE-ProRule" id="PRU00042"/>
    </source>
</evidence>
<dbReference type="PROSITE" id="PS00028">
    <property type="entry name" value="ZINC_FINGER_C2H2_1"/>
    <property type="match status" value="2"/>
</dbReference>
<dbReference type="GO" id="GO:0005634">
    <property type="term" value="C:nucleus"/>
    <property type="evidence" value="ECO:0007669"/>
    <property type="project" value="UniProtKB-SubCell"/>
</dbReference>
<evidence type="ECO:0000256" key="7">
    <source>
        <dbReference type="ARBA" id="ARBA00023242"/>
    </source>
</evidence>
<dbReference type="GO" id="GO:0000978">
    <property type="term" value="F:RNA polymerase II cis-regulatory region sequence-specific DNA binding"/>
    <property type="evidence" value="ECO:0007669"/>
    <property type="project" value="TreeGrafter"/>
</dbReference>
<keyword evidence="7" id="KW-0539">Nucleus</keyword>
<evidence type="ECO:0000259" key="9">
    <source>
        <dbReference type="PROSITE" id="PS50157"/>
    </source>
</evidence>
<evidence type="ECO:0000256" key="3">
    <source>
        <dbReference type="ARBA" id="ARBA00022737"/>
    </source>
</evidence>
<keyword evidence="3" id="KW-0677">Repeat</keyword>
<dbReference type="Gene3D" id="3.30.160.60">
    <property type="entry name" value="Classic Zinc Finger"/>
    <property type="match status" value="2"/>
</dbReference>
<accession>A0A9D4GZP9</accession>
<dbReference type="GO" id="GO:0000981">
    <property type="term" value="F:DNA-binding transcription factor activity, RNA polymerase II-specific"/>
    <property type="evidence" value="ECO:0007669"/>
    <property type="project" value="TreeGrafter"/>
</dbReference>
<comment type="caution">
    <text evidence="10">The sequence shown here is derived from an EMBL/GenBank/DDBJ whole genome shotgun (WGS) entry which is preliminary data.</text>
</comment>
<dbReference type="InterPro" id="IPR036236">
    <property type="entry name" value="Znf_C2H2_sf"/>
</dbReference>
<dbReference type="AlphaFoldDB" id="A0A9D4GZP9"/>
<comment type="subcellular location">
    <subcellularLocation>
        <location evidence="1">Nucleus</location>
    </subcellularLocation>
</comment>
<reference evidence="10" key="2">
    <citation type="submission" date="2020-11" db="EMBL/GenBank/DDBJ databases">
        <authorList>
            <person name="McCartney M.A."/>
            <person name="Auch B."/>
            <person name="Kono T."/>
            <person name="Mallez S."/>
            <person name="Becker A."/>
            <person name="Gohl D.M."/>
            <person name="Silverstein K.A.T."/>
            <person name="Koren S."/>
            <person name="Bechman K.B."/>
            <person name="Herman A."/>
            <person name="Abrahante J.E."/>
            <person name="Garbe J."/>
        </authorList>
    </citation>
    <scope>NUCLEOTIDE SEQUENCE</scope>
    <source>
        <strain evidence="10">Duluth1</strain>
        <tissue evidence="10">Whole animal</tissue>
    </source>
</reference>
<dbReference type="PANTHER" id="PTHR24391">
    <property type="entry name" value="HISTONE H4 TRANSCRIPTION FACTOR-RELATED"/>
    <property type="match status" value="1"/>
</dbReference>